<protein>
    <submittedName>
        <fullName evidence="2">Enoyl-CoA hydratase/isomerase family protein</fullName>
    </submittedName>
</protein>
<name>A0ABT8ZP52_9SPHN</name>
<organism evidence="2 3">
    <name type="scientific">Sphingobium cyanobacteriorum</name>
    <dbReference type="NCBI Taxonomy" id="3063954"/>
    <lineage>
        <taxon>Bacteria</taxon>
        <taxon>Pseudomonadati</taxon>
        <taxon>Pseudomonadota</taxon>
        <taxon>Alphaproteobacteria</taxon>
        <taxon>Sphingomonadales</taxon>
        <taxon>Sphingomonadaceae</taxon>
        <taxon>Sphingobium</taxon>
    </lineage>
</organism>
<dbReference type="Gene3D" id="3.90.226.10">
    <property type="entry name" value="2-enoyl-CoA Hydratase, Chain A, domain 1"/>
    <property type="match status" value="1"/>
</dbReference>
<keyword evidence="3" id="KW-1185">Reference proteome</keyword>
<dbReference type="Pfam" id="PF00378">
    <property type="entry name" value="ECH_1"/>
    <property type="match status" value="1"/>
</dbReference>
<dbReference type="SUPFAM" id="SSF52096">
    <property type="entry name" value="ClpP/crotonase"/>
    <property type="match status" value="1"/>
</dbReference>
<comment type="caution">
    <text evidence="2">The sequence shown here is derived from an EMBL/GenBank/DDBJ whole genome shotgun (WGS) entry which is preliminary data.</text>
</comment>
<dbReference type="Proteomes" id="UP001176471">
    <property type="component" value="Unassembled WGS sequence"/>
</dbReference>
<evidence type="ECO:0000313" key="3">
    <source>
        <dbReference type="Proteomes" id="UP001176471"/>
    </source>
</evidence>
<dbReference type="CDD" id="cd06558">
    <property type="entry name" value="crotonase-like"/>
    <property type="match status" value="1"/>
</dbReference>
<dbReference type="InterPro" id="IPR001753">
    <property type="entry name" value="Enoyl-CoA_hydra/iso"/>
</dbReference>
<reference evidence="2" key="1">
    <citation type="submission" date="2023-07" db="EMBL/GenBank/DDBJ databases">
        <title>Bacterial whole genome sequence for Sphingobium sp. HBC34.</title>
        <authorList>
            <person name="Le V."/>
            <person name="Ko S.-R."/>
            <person name="Ahn C.-Y."/>
            <person name="Oh H.-M."/>
        </authorList>
    </citation>
    <scope>NUCLEOTIDE SEQUENCE</scope>
    <source>
        <strain evidence="2">HBC34</strain>
    </source>
</reference>
<dbReference type="PANTHER" id="PTHR43802:SF1">
    <property type="entry name" value="IP11341P-RELATED"/>
    <property type="match status" value="1"/>
</dbReference>
<comment type="similarity">
    <text evidence="1">Belongs to the enoyl-CoA hydratase/isomerase family.</text>
</comment>
<proteinExistence type="inferred from homology"/>
<dbReference type="RefSeq" id="WP_304536737.1">
    <property type="nucleotide sequence ID" value="NZ_JAUQOM010000008.1"/>
</dbReference>
<dbReference type="EMBL" id="JAUQOM010000008">
    <property type="protein sequence ID" value="MDO7836314.1"/>
    <property type="molecule type" value="Genomic_DNA"/>
</dbReference>
<evidence type="ECO:0000256" key="1">
    <source>
        <dbReference type="ARBA" id="ARBA00005254"/>
    </source>
</evidence>
<gene>
    <name evidence="2" type="ORF">Q4610_14790</name>
</gene>
<dbReference type="PANTHER" id="PTHR43802">
    <property type="entry name" value="ENOYL-COA HYDRATASE"/>
    <property type="match status" value="1"/>
</dbReference>
<sequence length="245" mass="26012">MTDSLIRHDEGAVCTLMLNRPAQRNAIDHTMLEWLQAYVPAIAADDSIACVVLRGAGASFCAGVDLNSFTGNGAMPREARVRALDMLAALPQPVIAAVHGHCMTGGLELALMADIIVADHSARFADTHGRWGLVPGWGMSQRLPRRIGAGQAAIMSYTGRVVEAEEAHHIGLIDMVAGEGELDSVLAGLTGAIVAGSPFTVRHMKRLFRETAGMMLADGLAHERATHPGAAPDMADRVARFTTRT</sequence>
<dbReference type="InterPro" id="IPR029045">
    <property type="entry name" value="ClpP/crotonase-like_dom_sf"/>
</dbReference>
<evidence type="ECO:0000313" key="2">
    <source>
        <dbReference type="EMBL" id="MDO7836314.1"/>
    </source>
</evidence>
<accession>A0ABT8ZP52</accession>